<dbReference type="GO" id="GO:0009061">
    <property type="term" value="P:anaerobic respiration"/>
    <property type="evidence" value="ECO:0007669"/>
    <property type="project" value="TreeGrafter"/>
</dbReference>
<name>A0A376MUY9_ECOLX</name>
<feature type="binding site" description="covalent" evidence="13">
    <location>
        <position position="80"/>
    </location>
    <ligand>
        <name>heme</name>
        <dbReference type="ChEBI" id="CHEBI:30413"/>
        <label>2</label>
    </ligand>
</feature>
<keyword evidence="9 15" id="KW-1133">Transmembrane helix</keyword>
<dbReference type="GO" id="GO:0020037">
    <property type="term" value="F:heme binding"/>
    <property type="evidence" value="ECO:0007669"/>
    <property type="project" value="InterPro"/>
</dbReference>
<accession>A0A376MUY9</accession>
<evidence type="ECO:0000256" key="12">
    <source>
        <dbReference type="PIRNR" id="PIRNR000013"/>
    </source>
</evidence>
<evidence type="ECO:0000313" key="17">
    <source>
        <dbReference type="EMBL" id="STG54236.1"/>
    </source>
</evidence>
<feature type="transmembrane region" description="Helical" evidence="15">
    <location>
        <begin position="12"/>
        <end position="34"/>
    </location>
</feature>
<comment type="PTM">
    <text evidence="12">Binds 4 heme groups per subunit.</text>
</comment>
<feature type="binding site" description="axial binding residue" evidence="14">
    <location>
        <position position="99"/>
    </location>
    <ligand>
        <name>heme</name>
        <dbReference type="ChEBI" id="CHEBI:30413"/>
        <label>1</label>
    </ligand>
    <ligandPart>
        <name>Fe</name>
        <dbReference type="ChEBI" id="CHEBI:18248"/>
    </ligandPart>
</feature>
<dbReference type="InterPro" id="IPR036280">
    <property type="entry name" value="Multihaem_cyt_sf"/>
</dbReference>
<feature type="binding site" evidence="13">
    <location>
        <position position="99"/>
    </location>
    <ligand>
        <name>a menaquinol</name>
        <dbReference type="ChEBI" id="CHEBI:18151"/>
    </ligand>
</feature>
<dbReference type="GO" id="GO:0019333">
    <property type="term" value="P:denitrification pathway"/>
    <property type="evidence" value="ECO:0007669"/>
    <property type="project" value="InterPro"/>
</dbReference>
<comment type="subcellular location">
    <subcellularLocation>
        <location evidence="1">Cell inner membrane</location>
        <topology evidence="1">Single-pass membrane protein</topology>
    </subcellularLocation>
</comment>
<organism evidence="17 18">
    <name type="scientific">Escherichia coli</name>
    <dbReference type="NCBI Taxonomy" id="562"/>
    <lineage>
        <taxon>Bacteria</taxon>
        <taxon>Pseudomonadati</taxon>
        <taxon>Pseudomonadota</taxon>
        <taxon>Gammaproteobacteria</taxon>
        <taxon>Enterobacterales</taxon>
        <taxon>Enterobacteriaceae</taxon>
        <taxon>Escherichia</taxon>
    </lineage>
</organism>
<dbReference type="GO" id="GO:0046872">
    <property type="term" value="F:metal ion binding"/>
    <property type="evidence" value="ECO:0007669"/>
    <property type="project" value="UniProtKB-KW"/>
</dbReference>
<evidence type="ECO:0000256" key="9">
    <source>
        <dbReference type="ARBA" id="ARBA00022989"/>
    </source>
</evidence>
<keyword evidence="4" id="KW-1003">Cell membrane</keyword>
<evidence type="ECO:0000256" key="15">
    <source>
        <dbReference type="SAM" id="Phobius"/>
    </source>
</evidence>
<keyword evidence="11 15" id="KW-0472">Membrane</keyword>
<evidence type="ECO:0000256" key="11">
    <source>
        <dbReference type="ARBA" id="ARBA00023136"/>
    </source>
</evidence>
<dbReference type="PANTHER" id="PTHR30333">
    <property type="entry name" value="CYTOCHROME C-TYPE PROTEIN"/>
    <property type="match status" value="1"/>
</dbReference>
<sequence>MRKLWNALRRPSARWSVLALVAIGIVIGIALIVLPHVGIKVTSTTEFCVSCHSMQPVYEEYKQSVHFQNASGVRAECHDCHIPPDIPGMVKRKLEASNDIYQTFIAHSIDTPEKFEAKRAELAEREWARMKKTTRQPAAPAITTTRWIMRSSILNGASDEGGSER</sequence>
<feature type="domain" description="NapC/NirT cytochrome c N-terminal" evidence="16">
    <location>
        <begin position="11"/>
        <end position="134"/>
    </location>
</feature>
<evidence type="ECO:0000256" key="2">
    <source>
        <dbReference type="ARBA" id="ARBA00007395"/>
    </source>
</evidence>
<feature type="binding site" description="axial binding residue" evidence="14">
    <location>
        <position position="54"/>
    </location>
    <ligand>
        <name>heme</name>
        <dbReference type="ChEBI" id="CHEBI:30413"/>
        <label>1</label>
    </ligand>
    <ligandPart>
        <name>Fe</name>
        <dbReference type="ChEBI" id="CHEBI:18248"/>
    </ligandPart>
</feature>
<keyword evidence="6 15" id="KW-0812">Transmembrane</keyword>
<evidence type="ECO:0000256" key="13">
    <source>
        <dbReference type="PIRSR" id="PIRSR000013-1"/>
    </source>
</evidence>
<gene>
    <name evidence="17" type="primary">torC_1</name>
    <name evidence="17" type="ORF">NCTC11112_04812</name>
</gene>
<proteinExistence type="inferred from homology"/>
<reference evidence="17 18" key="1">
    <citation type="submission" date="2018-06" db="EMBL/GenBank/DDBJ databases">
        <authorList>
            <consortium name="Pathogen Informatics"/>
            <person name="Doyle S."/>
        </authorList>
    </citation>
    <scope>NUCLEOTIDE SEQUENCE [LARGE SCALE GENOMIC DNA]</scope>
    <source>
        <strain evidence="17 18">NCTC11112</strain>
    </source>
</reference>
<keyword evidence="7 12" id="KW-0479">Metal-binding</keyword>
<evidence type="ECO:0000313" key="18">
    <source>
        <dbReference type="Proteomes" id="UP000254817"/>
    </source>
</evidence>
<dbReference type="InterPro" id="IPR024717">
    <property type="entry name" value="NapC/NirT/NrfH"/>
</dbReference>
<protein>
    <recommendedName>
        <fullName evidence="12">Cytochrome c-type protein</fullName>
    </recommendedName>
</protein>
<dbReference type="Proteomes" id="UP000254817">
    <property type="component" value="Unassembled WGS sequence"/>
</dbReference>
<dbReference type="SUPFAM" id="SSF48695">
    <property type="entry name" value="Multiheme cytochromes"/>
    <property type="match status" value="1"/>
</dbReference>
<evidence type="ECO:0000256" key="4">
    <source>
        <dbReference type="ARBA" id="ARBA00022475"/>
    </source>
</evidence>
<keyword evidence="5 12" id="KW-0349">Heme</keyword>
<feature type="binding site" description="axial binding residue" evidence="14">
    <location>
        <position position="81"/>
    </location>
    <ligand>
        <name>heme</name>
        <dbReference type="ChEBI" id="CHEBI:30413"/>
        <label>2</label>
    </ligand>
    <ligandPart>
        <name>Fe</name>
        <dbReference type="ChEBI" id="CHEBI:18248"/>
    </ligandPart>
</feature>
<dbReference type="PANTHER" id="PTHR30333:SF2">
    <property type="entry name" value="CYTOCHROME C-TYPE PROTEIN TORC"/>
    <property type="match status" value="1"/>
</dbReference>
<evidence type="ECO:0000256" key="7">
    <source>
        <dbReference type="ARBA" id="ARBA00022723"/>
    </source>
</evidence>
<keyword evidence="8 12" id="KW-0249">Electron transport</keyword>
<keyword evidence="3 12" id="KW-0813">Transport</keyword>
<evidence type="ECO:0000259" key="16">
    <source>
        <dbReference type="Pfam" id="PF03264"/>
    </source>
</evidence>
<dbReference type="AlphaFoldDB" id="A0A376MUY9"/>
<dbReference type="InterPro" id="IPR051174">
    <property type="entry name" value="Cytochrome_c-type_ET"/>
</dbReference>
<dbReference type="GO" id="GO:0005886">
    <property type="term" value="C:plasma membrane"/>
    <property type="evidence" value="ECO:0007669"/>
    <property type="project" value="UniProtKB-SubCell"/>
</dbReference>
<evidence type="ECO:0000256" key="1">
    <source>
        <dbReference type="ARBA" id="ARBA00004377"/>
    </source>
</evidence>
<feature type="binding site" description="covalent" evidence="13">
    <location>
        <position position="48"/>
    </location>
    <ligand>
        <name>heme</name>
        <dbReference type="ChEBI" id="CHEBI:30413"/>
        <label>1</label>
    </ligand>
</feature>
<dbReference type="Pfam" id="PF03264">
    <property type="entry name" value="Cytochrom_NNT"/>
    <property type="match status" value="1"/>
</dbReference>
<dbReference type="PIRSF" id="PIRSF000013">
    <property type="entry name" value="4_hem_cytochrm_NapC"/>
    <property type="match status" value="1"/>
</dbReference>
<evidence type="ECO:0000256" key="6">
    <source>
        <dbReference type="ARBA" id="ARBA00022692"/>
    </source>
</evidence>
<comment type="cofactor">
    <cofactor evidence="13">
        <name>heme</name>
        <dbReference type="ChEBI" id="CHEBI:30413"/>
    </cofactor>
    <text evidence="13">Binds 4 heme groups per subunit.</text>
</comment>
<evidence type="ECO:0000256" key="3">
    <source>
        <dbReference type="ARBA" id="ARBA00022448"/>
    </source>
</evidence>
<dbReference type="InterPro" id="IPR038266">
    <property type="entry name" value="NapC/NirT_cytc_sf"/>
</dbReference>
<dbReference type="Gene3D" id="1.10.3820.10">
    <property type="entry name" value="Di-heme elbow motif domain"/>
    <property type="match status" value="1"/>
</dbReference>
<comment type="similarity">
    <text evidence="2">Belongs to the NapC/NirT/NrfH family.</text>
</comment>
<evidence type="ECO:0000256" key="5">
    <source>
        <dbReference type="ARBA" id="ARBA00022617"/>
    </source>
</evidence>
<evidence type="ECO:0000256" key="10">
    <source>
        <dbReference type="ARBA" id="ARBA00023004"/>
    </source>
</evidence>
<evidence type="ECO:0000256" key="8">
    <source>
        <dbReference type="ARBA" id="ARBA00022982"/>
    </source>
</evidence>
<feature type="binding site" description="covalent" evidence="13">
    <location>
        <position position="51"/>
    </location>
    <ligand>
        <name>heme</name>
        <dbReference type="ChEBI" id="CHEBI:30413"/>
        <label>1</label>
    </ligand>
</feature>
<evidence type="ECO:0000256" key="14">
    <source>
        <dbReference type="PIRSR" id="PIRSR000013-2"/>
    </source>
</evidence>
<keyword evidence="10 12" id="KW-0408">Iron</keyword>
<feature type="binding site" description="covalent" evidence="13">
    <location>
        <position position="77"/>
    </location>
    <ligand>
        <name>heme</name>
        <dbReference type="ChEBI" id="CHEBI:30413"/>
        <label>2</label>
    </ligand>
</feature>
<dbReference type="EMBL" id="UGAW01000001">
    <property type="protein sequence ID" value="STG54236.1"/>
    <property type="molecule type" value="Genomic_DNA"/>
</dbReference>
<dbReference type="InterPro" id="IPR005126">
    <property type="entry name" value="NapC/NirT_cyt_c_N"/>
</dbReference>
<dbReference type="GO" id="GO:0009055">
    <property type="term" value="F:electron transfer activity"/>
    <property type="evidence" value="ECO:0007669"/>
    <property type="project" value="TreeGrafter"/>
</dbReference>